<dbReference type="Proteomes" id="UP000011867">
    <property type="component" value="Chromosome"/>
</dbReference>
<accession>M1XNG9</accession>
<evidence type="ECO:0008006" key="4">
    <source>
        <dbReference type="Google" id="ProtNLM"/>
    </source>
</evidence>
<evidence type="ECO:0000256" key="1">
    <source>
        <dbReference type="SAM" id="MobiDB-lite"/>
    </source>
</evidence>
<organism evidence="2 3">
    <name type="scientific">Natronomonas moolapensis (strain DSM 18674 / CECT 7526 / JCM 14361 / 8.8.11)</name>
    <dbReference type="NCBI Taxonomy" id="268739"/>
    <lineage>
        <taxon>Archaea</taxon>
        <taxon>Methanobacteriati</taxon>
        <taxon>Methanobacteriota</taxon>
        <taxon>Stenosarchaea group</taxon>
        <taxon>Halobacteria</taxon>
        <taxon>Halobacteriales</taxon>
        <taxon>Natronomonadaceae</taxon>
        <taxon>Natronomonas</taxon>
    </lineage>
</organism>
<dbReference type="KEGG" id="nmo:Nmlp_1265"/>
<keyword evidence="3" id="KW-1185">Reference proteome</keyword>
<dbReference type="AlphaFoldDB" id="M1XNG9"/>
<feature type="region of interest" description="Disordered" evidence="1">
    <location>
        <begin position="134"/>
        <end position="165"/>
    </location>
</feature>
<dbReference type="EMBL" id="HF582854">
    <property type="protein sequence ID" value="CCQ35474.1"/>
    <property type="molecule type" value="Genomic_DNA"/>
</dbReference>
<evidence type="ECO:0000313" key="3">
    <source>
        <dbReference type="Proteomes" id="UP000011867"/>
    </source>
</evidence>
<sequence length="193" mass="21859">MEQNLINMEAEDYIDQLIETEREGMNQRAKWISEHRPQYSHGMSMFGGEKALTLYEDSQLSYIYGTFSGSILLSQSFIEQSICAMAHDAGEFTEDDLLGYHDAVNFLTERDIVDPNEVSGVPLDELHNLRNPVAHFRDPSDEDSLSRRKVTNARNEPESVAPTTNEMLKDDAEKILKTVFSVATLFGVGYRSD</sequence>
<dbReference type="HOGENOM" id="CLU_1406018_0_0_2"/>
<proteinExistence type="predicted"/>
<evidence type="ECO:0000313" key="2">
    <source>
        <dbReference type="EMBL" id="CCQ35474.1"/>
    </source>
</evidence>
<reference evidence="2 3" key="1">
    <citation type="journal article" date="2013" name="Genome Announc.">
        <title>Genome of the haloarchaeon Natronomonas moolapensis, a neutrophilic member of a previously haloalkaliphilic genus.</title>
        <authorList>
            <person name="Dyall-Smith M.L."/>
            <person name="Pfeiffer F."/>
            <person name="Oberwinkler T."/>
            <person name="Klee K."/>
            <person name="Rampp M."/>
            <person name="Palm P."/>
            <person name="Gross K."/>
            <person name="Schuster S.C."/>
            <person name="Oesterhelt D."/>
        </authorList>
    </citation>
    <scope>NUCLEOTIDE SEQUENCE [LARGE SCALE GENOMIC DNA]</scope>
    <source>
        <strain evidence="3">DSM 18674 / JCM 14361 / 8.8.11</strain>
    </source>
</reference>
<protein>
    <recommendedName>
        <fullName evidence="4">DUF4145 domain protein</fullName>
    </recommendedName>
</protein>
<name>M1XNG9_NATM8</name>
<gene>
    <name evidence="2" type="ordered locus">Nmlp_1265</name>
</gene>